<keyword evidence="3 4" id="KW-0732">Signal</keyword>
<protein>
    <submittedName>
        <fullName evidence="7">Dextranase</fullName>
    </submittedName>
</protein>
<evidence type="ECO:0000256" key="3">
    <source>
        <dbReference type="ARBA" id="ARBA00022729"/>
    </source>
</evidence>
<dbReference type="Pfam" id="PF18841">
    <property type="entry name" value="B_solenoid_dext"/>
    <property type="match status" value="1"/>
</dbReference>
<comment type="caution">
    <text evidence="7">The sequence shown here is derived from an EMBL/GenBank/DDBJ whole genome shotgun (WGS) entry which is preliminary data.</text>
</comment>
<dbReference type="Pfam" id="PF03718">
    <property type="entry name" value="Glyco_hydro_49"/>
    <property type="match status" value="1"/>
</dbReference>
<evidence type="ECO:0000256" key="4">
    <source>
        <dbReference type="SAM" id="SignalP"/>
    </source>
</evidence>
<feature type="domain" description="Glycoside hydrolase family 49 N-terminal" evidence="6">
    <location>
        <begin position="30"/>
        <end position="226"/>
    </location>
</feature>
<evidence type="ECO:0000256" key="2">
    <source>
        <dbReference type="ARBA" id="ARBA00022525"/>
    </source>
</evidence>
<keyword evidence="8" id="KW-1185">Reference proteome</keyword>
<dbReference type="SUPFAM" id="SSF101596">
    <property type="entry name" value="Dextranase, N-terminal domain"/>
    <property type="match status" value="1"/>
</dbReference>
<evidence type="ECO:0000259" key="5">
    <source>
        <dbReference type="Pfam" id="PF03718"/>
    </source>
</evidence>
<dbReference type="InterPro" id="IPR011050">
    <property type="entry name" value="Pectin_lyase_fold/virulence"/>
</dbReference>
<gene>
    <name evidence="7" type="ORF">BJX66DRAFT_344323</name>
</gene>
<dbReference type="InterPro" id="IPR041274">
    <property type="entry name" value="IPU_b_solenoid"/>
</dbReference>
<evidence type="ECO:0000313" key="7">
    <source>
        <dbReference type="EMBL" id="KAL2784125.1"/>
    </source>
</evidence>
<accession>A0ABR4FLL8</accession>
<sequence length="601" mass="66612">MKAISLLAPWAATLLMAASASCLPPPTGSNATTCDNDLCTWWHNTGEINTKTRVQPGNVRQSHRYLVQVRPAGSQDDFRPSFVYETIPRNGNGRIFSPWDNPNEDTLGPKIDDGISIEPEVGINMAWSQFEYAKDVDVKILRRDGQSLGSPSNVIIRPSSTPYSISSSQDGGIIIRVPKDNRGRRFSVEFNDDLYTYRSDGQNYVHSGGDVVSVEPKNGLVIFASAFLPSDKIPNMNAGNTKTMTPGPINAGDWGDKEILYFPPGVYWMNSNPQGDKPKYGENHLKLHSNTYWVHLAPGAYVKGAVQYTTSRSDFYATGHGVLSGEHYVYQANPASYYQAVKSDQTSLRLWYHENIGRQTWHCVGPTINSPPFNTMDLHGNSQQASVRISDYKQVGAFFFQTDGPQMYPGSVVSDVFYHANDDGIKAYYSDVTASRLTIWKIHNDPIIQMGWDSRQVSGVKIDGLDIIHTRYRRSETYVPSAIIGASPFYMDGKSPDLSKSISMTVSNVVCEGLCPALFRISALQNYKNFVVKNVAFPDGLFTDAFGLGESIIPAVPGVSMELDISNWTVKGQKVTMSNFQSDSLGQMNIAGQYWGQWSIR</sequence>
<name>A0ABR4FLL8_9EURO</name>
<dbReference type="InterPro" id="IPR005192">
    <property type="entry name" value="Glyco_hydro_49_C"/>
</dbReference>
<evidence type="ECO:0000313" key="8">
    <source>
        <dbReference type="Proteomes" id="UP001610563"/>
    </source>
</evidence>
<dbReference type="InterPro" id="IPR035953">
    <property type="entry name" value="Dextranase_N-ter"/>
</dbReference>
<dbReference type="Gene3D" id="2.60.350.10">
    <property type="entry name" value="Dextranase, N-terminal"/>
    <property type="match status" value="1"/>
</dbReference>
<dbReference type="InterPro" id="IPR023226">
    <property type="entry name" value="Glyco_hydro_49_N_dom"/>
</dbReference>
<evidence type="ECO:0000259" key="6">
    <source>
        <dbReference type="Pfam" id="PF17433"/>
    </source>
</evidence>
<organism evidence="7 8">
    <name type="scientific">Aspergillus keveii</name>
    <dbReference type="NCBI Taxonomy" id="714993"/>
    <lineage>
        <taxon>Eukaryota</taxon>
        <taxon>Fungi</taxon>
        <taxon>Dikarya</taxon>
        <taxon>Ascomycota</taxon>
        <taxon>Pezizomycotina</taxon>
        <taxon>Eurotiomycetes</taxon>
        <taxon>Eurotiomycetidae</taxon>
        <taxon>Eurotiales</taxon>
        <taxon>Aspergillaceae</taxon>
        <taxon>Aspergillus</taxon>
        <taxon>Aspergillus subgen. Nidulantes</taxon>
    </lineage>
</organism>
<dbReference type="Pfam" id="PF18783">
    <property type="entry name" value="IPU_b_solenoid"/>
    <property type="match status" value="1"/>
</dbReference>
<comment type="subcellular location">
    <subcellularLocation>
        <location evidence="1">Secreted</location>
    </subcellularLocation>
</comment>
<dbReference type="Proteomes" id="UP001610563">
    <property type="component" value="Unassembled WGS sequence"/>
</dbReference>
<keyword evidence="2" id="KW-0964">Secreted</keyword>
<dbReference type="InterPro" id="IPR041402">
    <property type="entry name" value="B_solenoid_dext"/>
</dbReference>
<feature type="domain" description="Glycoside hydrolase family 49 C-terminal" evidence="5">
    <location>
        <begin position="494"/>
        <end position="600"/>
    </location>
</feature>
<dbReference type="InterPro" id="IPR012334">
    <property type="entry name" value="Pectin_lyas_fold"/>
</dbReference>
<dbReference type="EMBL" id="JBFTWV010000193">
    <property type="protein sequence ID" value="KAL2784125.1"/>
    <property type="molecule type" value="Genomic_DNA"/>
</dbReference>
<feature type="chain" id="PRO_5045399141" evidence="4">
    <location>
        <begin position="23"/>
        <end position="601"/>
    </location>
</feature>
<dbReference type="SUPFAM" id="SSF51126">
    <property type="entry name" value="Pectin lyase-like"/>
    <property type="match status" value="1"/>
</dbReference>
<dbReference type="PROSITE" id="PS51257">
    <property type="entry name" value="PROKAR_LIPOPROTEIN"/>
    <property type="match status" value="1"/>
</dbReference>
<dbReference type="Gene3D" id="2.160.20.10">
    <property type="entry name" value="Single-stranded right-handed beta-helix, Pectin lyase-like"/>
    <property type="match status" value="1"/>
</dbReference>
<dbReference type="Pfam" id="PF17433">
    <property type="entry name" value="Glyco_hydro_49N"/>
    <property type="match status" value="1"/>
</dbReference>
<proteinExistence type="predicted"/>
<evidence type="ECO:0000256" key="1">
    <source>
        <dbReference type="ARBA" id="ARBA00004613"/>
    </source>
</evidence>
<feature type="signal peptide" evidence="4">
    <location>
        <begin position="1"/>
        <end position="22"/>
    </location>
</feature>
<reference evidence="7 8" key="1">
    <citation type="submission" date="2024-07" db="EMBL/GenBank/DDBJ databases">
        <title>Section-level genome sequencing and comparative genomics of Aspergillus sections Usti and Cavernicolus.</title>
        <authorList>
            <consortium name="Lawrence Berkeley National Laboratory"/>
            <person name="Nybo J.L."/>
            <person name="Vesth T.C."/>
            <person name="Theobald S."/>
            <person name="Frisvad J.C."/>
            <person name="Larsen T.O."/>
            <person name="Kjaerboelling I."/>
            <person name="Rothschild-Mancinelli K."/>
            <person name="Lyhne E.K."/>
            <person name="Kogle M.E."/>
            <person name="Barry K."/>
            <person name="Clum A."/>
            <person name="Na H."/>
            <person name="Ledsgaard L."/>
            <person name="Lin J."/>
            <person name="Lipzen A."/>
            <person name="Kuo A."/>
            <person name="Riley R."/>
            <person name="Mondo S."/>
            <person name="Labutti K."/>
            <person name="Haridas S."/>
            <person name="Pangalinan J."/>
            <person name="Salamov A.A."/>
            <person name="Simmons B.A."/>
            <person name="Magnuson J.K."/>
            <person name="Chen J."/>
            <person name="Drula E."/>
            <person name="Henrissat B."/>
            <person name="Wiebenga A."/>
            <person name="Lubbers R.J."/>
            <person name="Gomes A.C."/>
            <person name="Makela M.R."/>
            <person name="Stajich J."/>
            <person name="Grigoriev I.V."/>
            <person name="Mortensen U.H."/>
            <person name="De Vries R.P."/>
            <person name="Baker S.E."/>
            <person name="Andersen M.R."/>
        </authorList>
    </citation>
    <scope>NUCLEOTIDE SEQUENCE [LARGE SCALE GENOMIC DNA]</scope>
    <source>
        <strain evidence="7 8">CBS 209.92</strain>
    </source>
</reference>